<sequence length="46" mass="5010">MTECGWWQALLSGDLTDRGVFSGGIFQFRVAEIVAAVFSQIMENGA</sequence>
<evidence type="ECO:0000313" key="1">
    <source>
        <dbReference type="EMBL" id="APH54538.1"/>
    </source>
</evidence>
<evidence type="ECO:0000313" key="2">
    <source>
        <dbReference type="Proteomes" id="UP000182373"/>
    </source>
</evidence>
<proteinExistence type="predicted"/>
<gene>
    <name evidence="1" type="ORF">GbCGDNIH9_7200</name>
</gene>
<name>A0AAC9KBZ7_9PROT</name>
<dbReference type="EMBL" id="CP018191">
    <property type="protein sequence ID" value="APH54538.1"/>
    <property type="molecule type" value="Genomic_DNA"/>
</dbReference>
<accession>A0AAC9KBZ7</accession>
<dbReference type="Proteomes" id="UP000182373">
    <property type="component" value="Chromosome"/>
</dbReference>
<protein>
    <submittedName>
        <fullName evidence="1">Uncharacterized protein</fullName>
    </submittedName>
</protein>
<dbReference type="AlphaFoldDB" id="A0AAC9KBZ7"/>
<reference evidence="2" key="1">
    <citation type="submission" date="2016-11" db="EMBL/GenBank/DDBJ databases">
        <title>Comparative genomic and phenotypic analysis of Granulibacter bethesdensis clinical isolates from patients with chronic granulomatous disease.</title>
        <authorList>
            <person name="Zarember K.A."/>
            <person name="Porcella S.F."/>
            <person name="Chu J."/>
            <person name="Ding L."/>
            <person name="Dahlstrom E."/>
            <person name="Barbian K."/>
            <person name="Martens C."/>
            <person name="Sykora L."/>
            <person name="Kramer S."/>
            <person name="Pettinato A.M."/>
            <person name="Hong H."/>
            <person name="Wald G."/>
            <person name="Berg L.J."/>
            <person name="Rogge L.S."/>
            <person name="Greenberg D.E."/>
            <person name="Falcone E.L."/>
            <person name="Neves J.F."/>
            <person name="Simoes M.J."/>
            <person name="Casal M."/>
            <person name="Rodriguez-Lopez F.C."/>
            <person name="Zelazny A."/>
            <person name="Gallin J.I."/>
            <person name="Holland S.M."/>
        </authorList>
    </citation>
    <scope>NUCLEOTIDE SEQUENCE [LARGE SCALE GENOMIC DNA]</scope>
    <source>
        <strain evidence="2">NIH9.1</strain>
    </source>
</reference>
<organism evidence="1 2">
    <name type="scientific">Granulibacter bethesdensis</name>
    <dbReference type="NCBI Taxonomy" id="364410"/>
    <lineage>
        <taxon>Bacteria</taxon>
        <taxon>Pseudomonadati</taxon>
        <taxon>Pseudomonadota</taxon>
        <taxon>Alphaproteobacteria</taxon>
        <taxon>Acetobacterales</taxon>
        <taxon>Acetobacteraceae</taxon>
        <taxon>Granulibacter</taxon>
    </lineage>
</organism>